<dbReference type="Gene3D" id="3.90.550.10">
    <property type="entry name" value="Spore Coat Polysaccharide Biosynthesis Protein SpsA, Chain A"/>
    <property type="match status" value="1"/>
</dbReference>
<dbReference type="Pfam" id="PF00535">
    <property type="entry name" value="Glycos_transf_2"/>
    <property type="match status" value="1"/>
</dbReference>
<dbReference type="EMBL" id="FOOX01000015">
    <property type="protein sequence ID" value="SFH06808.1"/>
    <property type="molecule type" value="Genomic_DNA"/>
</dbReference>
<dbReference type="STRING" id="341036.SAMN05660649_03722"/>
<dbReference type="Proteomes" id="UP000199337">
    <property type="component" value="Unassembled WGS sequence"/>
</dbReference>
<evidence type="ECO:0000256" key="2">
    <source>
        <dbReference type="ARBA" id="ARBA00022679"/>
    </source>
</evidence>
<dbReference type="PANTHER" id="PTHR22916">
    <property type="entry name" value="GLYCOSYLTRANSFERASE"/>
    <property type="match status" value="1"/>
</dbReference>
<evidence type="ECO:0000256" key="1">
    <source>
        <dbReference type="ARBA" id="ARBA00022676"/>
    </source>
</evidence>
<accession>A0A1I2WZT1</accession>
<dbReference type="CDD" id="cd00761">
    <property type="entry name" value="Glyco_tranf_GTA_type"/>
    <property type="match status" value="1"/>
</dbReference>
<evidence type="ECO:0000259" key="3">
    <source>
        <dbReference type="Pfam" id="PF00535"/>
    </source>
</evidence>
<dbReference type="InterPro" id="IPR029044">
    <property type="entry name" value="Nucleotide-diphossugar_trans"/>
</dbReference>
<keyword evidence="5" id="KW-1185">Reference proteome</keyword>
<gene>
    <name evidence="4" type="ORF">SAMN05660649_03722</name>
</gene>
<dbReference type="RefSeq" id="WP_092473133.1">
    <property type="nucleotide sequence ID" value="NZ_FOOX01000015.1"/>
</dbReference>
<evidence type="ECO:0000313" key="4">
    <source>
        <dbReference type="EMBL" id="SFH06808.1"/>
    </source>
</evidence>
<dbReference type="OrthoDB" id="1640114at2"/>
<keyword evidence="2 4" id="KW-0808">Transferase</keyword>
<protein>
    <submittedName>
        <fullName evidence="4">Glycosyltransferase involved in cell wall bisynthesis</fullName>
    </submittedName>
</protein>
<dbReference type="InterPro" id="IPR001173">
    <property type="entry name" value="Glyco_trans_2-like"/>
</dbReference>
<dbReference type="PANTHER" id="PTHR22916:SF51">
    <property type="entry name" value="GLYCOSYLTRANSFERASE EPSH-RELATED"/>
    <property type="match status" value="1"/>
</dbReference>
<dbReference type="SUPFAM" id="SSF53448">
    <property type="entry name" value="Nucleotide-diphospho-sugar transferases"/>
    <property type="match status" value="1"/>
</dbReference>
<evidence type="ECO:0000313" key="5">
    <source>
        <dbReference type="Proteomes" id="UP000199337"/>
    </source>
</evidence>
<organism evidence="4 5">
    <name type="scientific">Desulfotruncus arcticus DSM 17038</name>
    <dbReference type="NCBI Taxonomy" id="1121424"/>
    <lineage>
        <taxon>Bacteria</taxon>
        <taxon>Bacillati</taxon>
        <taxon>Bacillota</taxon>
        <taxon>Clostridia</taxon>
        <taxon>Eubacteriales</taxon>
        <taxon>Desulfallaceae</taxon>
        <taxon>Desulfotruncus</taxon>
    </lineage>
</organism>
<sequence>MPKVSIIIPVYNVETYLRECLDSVLNQTLKDIEIICINDGSTDGSPSILDEYAAKDSRVKVINKPNSGYGHTMNVGMDEATGEYIGIVESDDYVKQNMYEILYNIAAEQDLDLIKADFYRFTNEEGTLNLQYTRLAEQFLGYYNKVLCPYDDLNLFRFIMNTWSGIYKRDFLNVHDIRHNETRGASFQDNGFFFQTFCWAKRVYFLDRPFYMNRRDNPNSSVHNKEKVFCVSEEYQFIRDFLEQNADFKNHFMPVYQLKKYHNYMFTVDRVGDEFKLMFLYHFSKEFQQSALAGELDRKIFTGNEWETLNRIMEDPEKYYCSLRKDSNGIVSCLRKILSGISYCREYGLKAAFIRLKEKL</sequence>
<reference evidence="5" key="1">
    <citation type="submission" date="2016-10" db="EMBL/GenBank/DDBJ databases">
        <authorList>
            <person name="Varghese N."/>
            <person name="Submissions S."/>
        </authorList>
    </citation>
    <scope>NUCLEOTIDE SEQUENCE [LARGE SCALE GENOMIC DNA]</scope>
    <source>
        <strain evidence="5">DSM 17038</strain>
    </source>
</reference>
<feature type="domain" description="Glycosyltransferase 2-like" evidence="3">
    <location>
        <begin position="5"/>
        <end position="138"/>
    </location>
</feature>
<keyword evidence="1" id="KW-0328">Glycosyltransferase</keyword>
<proteinExistence type="predicted"/>
<dbReference type="AlphaFoldDB" id="A0A1I2WZT1"/>
<dbReference type="GO" id="GO:0016757">
    <property type="term" value="F:glycosyltransferase activity"/>
    <property type="evidence" value="ECO:0007669"/>
    <property type="project" value="UniProtKB-KW"/>
</dbReference>
<name>A0A1I2WZT1_9FIRM</name>